<dbReference type="OrthoDB" id="190812at2157"/>
<evidence type="ECO:0000313" key="4">
    <source>
        <dbReference type="Proteomes" id="UP000282322"/>
    </source>
</evidence>
<dbReference type="InterPro" id="IPR013096">
    <property type="entry name" value="Cupin_2"/>
</dbReference>
<name>A0A3P3RGJ4_9EURY</name>
<accession>A0A3P3RGJ4</accession>
<dbReference type="SUPFAM" id="SSF51182">
    <property type="entry name" value="RmlC-like cupins"/>
    <property type="match status" value="1"/>
</dbReference>
<keyword evidence="1" id="KW-0479">Metal-binding</keyword>
<dbReference type="Proteomes" id="UP000282322">
    <property type="component" value="Unassembled WGS sequence"/>
</dbReference>
<protein>
    <submittedName>
        <fullName evidence="3">Cupin domain-containing protein</fullName>
    </submittedName>
</protein>
<comment type="caution">
    <text evidence="3">The sequence shown here is derived from an EMBL/GenBank/DDBJ whole genome shotgun (WGS) entry which is preliminary data.</text>
</comment>
<organism evidence="3 4">
    <name type="scientific">Halocatena pleomorpha</name>
    <dbReference type="NCBI Taxonomy" id="1785090"/>
    <lineage>
        <taxon>Archaea</taxon>
        <taxon>Methanobacteriati</taxon>
        <taxon>Methanobacteriota</taxon>
        <taxon>Stenosarchaea group</taxon>
        <taxon>Halobacteria</taxon>
        <taxon>Halobacteriales</taxon>
        <taxon>Natronomonadaceae</taxon>
        <taxon>Halocatena</taxon>
    </lineage>
</organism>
<evidence type="ECO:0000259" key="2">
    <source>
        <dbReference type="Pfam" id="PF07883"/>
    </source>
</evidence>
<feature type="domain" description="Cupin type-2" evidence="2">
    <location>
        <begin position="38"/>
        <end position="109"/>
    </location>
</feature>
<keyword evidence="4" id="KW-1185">Reference proteome</keyword>
<proteinExistence type="predicted"/>
<dbReference type="InterPro" id="IPR014710">
    <property type="entry name" value="RmlC-like_jellyroll"/>
</dbReference>
<dbReference type="AlphaFoldDB" id="A0A3P3RGJ4"/>
<dbReference type="EMBL" id="RRCH01000011">
    <property type="protein sequence ID" value="RRJ32058.1"/>
    <property type="molecule type" value="Genomic_DNA"/>
</dbReference>
<dbReference type="RefSeq" id="WP_124954198.1">
    <property type="nucleotide sequence ID" value="NZ_RRCH01000011.1"/>
</dbReference>
<dbReference type="PANTHER" id="PTHR35848:SF9">
    <property type="entry name" value="SLL1358 PROTEIN"/>
    <property type="match status" value="1"/>
</dbReference>
<dbReference type="Gene3D" id="2.60.120.10">
    <property type="entry name" value="Jelly Rolls"/>
    <property type="match status" value="1"/>
</dbReference>
<sequence>MKKAALDEIQTVPNPLNVHEIRKPISMVLGTTDFAMNYFELAPGESFSGGIHTHHDQEEVFYISEGTATFEVGRAGEEEVRVGPEAAIRFAPGEYQCGHNYDDETVVGLALGAPGAMHDWDELESIVYCPECEEKTGHGVALENGDFQLTCTVCEYDH</sequence>
<dbReference type="Pfam" id="PF07883">
    <property type="entry name" value="Cupin_2"/>
    <property type="match status" value="1"/>
</dbReference>
<reference evidence="3 4" key="1">
    <citation type="submission" date="2018-11" db="EMBL/GenBank/DDBJ databases">
        <title>Taxonoimc description of Halomarina strain SPP-AMP-1.</title>
        <authorList>
            <person name="Pal Y."/>
            <person name="Srinivasana K."/>
            <person name="Verma A."/>
            <person name="Kumar P."/>
        </authorList>
    </citation>
    <scope>NUCLEOTIDE SEQUENCE [LARGE SCALE GENOMIC DNA]</scope>
    <source>
        <strain evidence="3 4">SPP-AMP-1</strain>
    </source>
</reference>
<gene>
    <name evidence="3" type="ORF">EIK79_05895</name>
</gene>
<dbReference type="InterPro" id="IPR011051">
    <property type="entry name" value="RmlC_Cupin_sf"/>
</dbReference>
<dbReference type="GO" id="GO:0046872">
    <property type="term" value="F:metal ion binding"/>
    <property type="evidence" value="ECO:0007669"/>
    <property type="project" value="UniProtKB-KW"/>
</dbReference>
<dbReference type="InterPro" id="IPR051610">
    <property type="entry name" value="GPI/OXD"/>
</dbReference>
<dbReference type="PANTHER" id="PTHR35848">
    <property type="entry name" value="OXALATE-BINDING PROTEIN"/>
    <property type="match status" value="1"/>
</dbReference>
<evidence type="ECO:0000256" key="1">
    <source>
        <dbReference type="ARBA" id="ARBA00022723"/>
    </source>
</evidence>
<evidence type="ECO:0000313" key="3">
    <source>
        <dbReference type="EMBL" id="RRJ32058.1"/>
    </source>
</evidence>